<evidence type="ECO:0000259" key="5">
    <source>
        <dbReference type="PROSITE" id="PS50111"/>
    </source>
</evidence>
<dbReference type="Pfam" id="PF00015">
    <property type="entry name" value="MCPsignal"/>
    <property type="match status" value="1"/>
</dbReference>
<dbReference type="Proteomes" id="UP000574369">
    <property type="component" value="Unassembled WGS sequence"/>
</dbReference>
<keyword evidence="4" id="KW-0812">Transmembrane</keyword>
<dbReference type="InterPro" id="IPR004089">
    <property type="entry name" value="MCPsignal_dom"/>
</dbReference>
<evidence type="ECO:0000313" key="7">
    <source>
        <dbReference type="EMBL" id="MBB3195596.1"/>
    </source>
</evidence>
<feature type="domain" description="HAMP" evidence="6">
    <location>
        <begin position="212"/>
        <end position="264"/>
    </location>
</feature>
<reference evidence="7 8" key="1">
    <citation type="submission" date="2020-08" db="EMBL/GenBank/DDBJ databases">
        <title>Genomic Encyclopedia of Type Strains, Phase III (KMG-III): the genomes of soil and plant-associated and newly described type strains.</title>
        <authorList>
            <person name="Whitman W."/>
        </authorList>
    </citation>
    <scope>NUCLEOTIDE SEQUENCE [LARGE SCALE GENOMIC DNA]</scope>
    <source>
        <strain evidence="7 8">CECT 7247</strain>
    </source>
</reference>
<keyword evidence="4" id="KW-1133">Transmembrane helix</keyword>
<dbReference type="SMART" id="SM00304">
    <property type="entry name" value="HAMP"/>
    <property type="match status" value="1"/>
</dbReference>
<dbReference type="RefSeq" id="WP_184294945.1">
    <property type="nucleotide sequence ID" value="NZ_JACHXO010000005.1"/>
</dbReference>
<feature type="transmembrane region" description="Helical" evidence="4">
    <location>
        <begin position="192"/>
        <end position="210"/>
    </location>
</feature>
<proteinExistence type="inferred from homology"/>
<dbReference type="Gene3D" id="6.10.340.10">
    <property type="match status" value="1"/>
</dbReference>
<comment type="caution">
    <text evidence="7">The sequence shown here is derived from an EMBL/GenBank/DDBJ whole genome shotgun (WGS) entry which is preliminary data.</text>
</comment>
<keyword evidence="8" id="KW-1185">Reference proteome</keyword>
<name>A0ABR6GU12_9BURK</name>
<dbReference type="InterPro" id="IPR003660">
    <property type="entry name" value="HAMP_dom"/>
</dbReference>
<evidence type="ECO:0000256" key="2">
    <source>
        <dbReference type="ARBA" id="ARBA00029447"/>
    </source>
</evidence>
<protein>
    <submittedName>
        <fullName evidence="7">Methyl-accepting chemotaxis protein</fullName>
    </submittedName>
</protein>
<feature type="domain" description="Methyl-accepting transducer" evidence="5">
    <location>
        <begin position="269"/>
        <end position="498"/>
    </location>
</feature>
<dbReference type="PROSITE" id="PS50885">
    <property type="entry name" value="HAMP"/>
    <property type="match status" value="1"/>
</dbReference>
<evidence type="ECO:0000256" key="4">
    <source>
        <dbReference type="SAM" id="Phobius"/>
    </source>
</evidence>
<keyword evidence="3" id="KW-0807">Transducer</keyword>
<dbReference type="Pfam" id="PF00672">
    <property type="entry name" value="HAMP"/>
    <property type="match status" value="1"/>
</dbReference>
<keyword evidence="1" id="KW-0488">Methylation</keyword>
<dbReference type="PANTHER" id="PTHR43531:SF14">
    <property type="entry name" value="METHYL-ACCEPTING CHEMOTAXIS PROTEIN I-RELATED"/>
    <property type="match status" value="1"/>
</dbReference>
<dbReference type="InterPro" id="IPR047347">
    <property type="entry name" value="YvaQ-like_sensor"/>
</dbReference>
<dbReference type="CDD" id="cd06225">
    <property type="entry name" value="HAMP"/>
    <property type="match status" value="1"/>
</dbReference>
<organism evidence="7 8">
    <name type="scientific">Roseateles terrae</name>
    <dbReference type="NCBI Taxonomy" id="431060"/>
    <lineage>
        <taxon>Bacteria</taxon>
        <taxon>Pseudomonadati</taxon>
        <taxon>Pseudomonadota</taxon>
        <taxon>Betaproteobacteria</taxon>
        <taxon>Burkholderiales</taxon>
        <taxon>Sphaerotilaceae</taxon>
        <taxon>Roseateles</taxon>
    </lineage>
</organism>
<evidence type="ECO:0000313" key="8">
    <source>
        <dbReference type="Proteomes" id="UP000574369"/>
    </source>
</evidence>
<dbReference type="EMBL" id="JACHXO010000005">
    <property type="protein sequence ID" value="MBB3195596.1"/>
    <property type="molecule type" value="Genomic_DNA"/>
</dbReference>
<dbReference type="InterPro" id="IPR024478">
    <property type="entry name" value="HlyB_4HB_MCP"/>
</dbReference>
<dbReference type="SMART" id="SM00283">
    <property type="entry name" value="MA"/>
    <property type="match status" value="1"/>
</dbReference>
<accession>A0ABR6GU12</accession>
<comment type="similarity">
    <text evidence="2">Belongs to the methyl-accepting chemotaxis (MCP) protein family.</text>
</comment>
<dbReference type="InterPro" id="IPR051310">
    <property type="entry name" value="MCP_chemotaxis"/>
</dbReference>
<keyword evidence="4" id="KW-0472">Membrane</keyword>
<evidence type="ECO:0000256" key="3">
    <source>
        <dbReference type="PROSITE-ProRule" id="PRU00284"/>
    </source>
</evidence>
<sequence length="513" mass="54396">MKLNDMRLASRLAMGFGVVLVLLAAIVLIGGMSLGRTAESTRQMMDIPLQKERLVAEWYTLTLVGVKRYTAIAKSSDASLADYFTNDVKISTARGNEIIKALDGLPKSDEEKKVVDKLIEARKVYTGTRDRIGAAKKSGNADEAIRILEQEFRPQADVFLGNMVDYLKFQQKTLDEMAKEVDASTTSAQWRIGLIGALALVVGAVFAWVLTRSVTVPLQRARQMVEAVAGGDLTRSAKAEGQDEIAQMMTQLDAMRLSLQTAISTVRDSSENIQNACQEVSAGNQDLSQRTEQTAGNVQQAASAMEQLNGTVGQTAQSSREAAQLATNAVQVATRGGEVVAQVVARMQGIHGSSRKIADIIGVIDGIAFQTNILALNAAVEAARAGEQGRGFAVVATEVRNLAGRSAAAAKEIKSLIEASVEQVEAGTDLVNRAGDTMNEVVGAIQRVTGIVGEISVASAEQAEGVSQVSGAVTQMDAATQQNAAMVEEIAAAASSLRGQAQSLVDAVRVFRL</sequence>
<dbReference type="Pfam" id="PF12729">
    <property type="entry name" value="4HB_MCP_1"/>
    <property type="match status" value="1"/>
</dbReference>
<dbReference type="PROSITE" id="PS50111">
    <property type="entry name" value="CHEMOTAXIS_TRANSDUC_2"/>
    <property type="match status" value="1"/>
</dbReference>
<dbReference type="PANTHER" id="PTHR43531">
    <property type="entry name" value="PROTEIN ICFG"/>
    <property type="match status" value="1"/>
</dbReference>
<dbReference type="SUPFAM" id="SSF58104">
    <property type="entry name" value="Methyl-accepting chemotaxis protein (MCP) signaling domain"/>
    <property type="match status" value="1"/>
</dbReference>
<feature type="transmembrane region" description="Helical" evidence="4">
    <location>
        <begin position="12"/>
        <end position="35"/>
    </location>
</feature>
<dbReference type="CDD" id="cd11386">
    <property type="entry name" value="MCP_signal"/>
    <property type="match status" value="1"/>
</dbReference>
<dbReference type="CDD" id="cd19411">
    <property type="entry name" value="MCP2201-like_sensor"/>
    <property type="match status" value="1"/>
</dbReference>
<evidence type="ECO:0000256" key="1">
    <source>
        <dbReference type="ARBA" id="ARBA00022481"/>
    </source>
</evidence>
<gene>
    <name evidence="7" type="ORF">FHS28_003002</name>
</gene>
<evidence type="ECO:0000259" key="6">
    <source>
        <dbReference type="PROSITE" id="PS50885"/>
    </source>
</evidence>
<dbReference type="Gene3D" id="1.10.287.950">
    <property type="entry name" value="Methyl-accepting chemotaxis protein"/>
    <property type="match status" value="1"/>
</dbReference>